<gene>
    <name evidence="1" type="ORF">HMPREF0476_1929</name>
</gene>
<proteinExistence type="predicted"/>
<dbReference type="HOGENOM" id="CLU_3311163_0_0_4"/>
<reference evidence="1 2" key="1">
    <citation type="submission" date="2011-04" db="EMBL/GenBank/DDBJ databases">
        <authorList>
            <person name="Muzny D."/>
            <person name="Qin X."/>
            <person name="Deng J."/>
            <person name="Jiang H."/>
            <person name="Liu Y."/>
            <person name="Qu J."/>
            <person name="Song X.-Z."/>
            <person name="Zhang L."/>
            <person name="Thornton R."/>
            <person name="Coyle M."/>
            <person name="Francisco L."/>
            <person name="Jackson L."/>
            <person name="Javaid M."/>
            <person name="Korchina V."/>
            <person name="Kovar C."/>
            <person name="Mata R."/>
            <person name="Mathew T."/>
            <person name="Ngo R."/>
            <person name="Nguyen L."/>
            <person name="Nguyen N."/>
            <person name="Okwuonu G."/>
            <person name="Ongeri F."/>
            <person name="Pham C."/>
            <person name="Simmons D."/>
            <person name="Wilczek-Boney K."/>
            <person name="Hale W."/>
            <person name="Jakkamsetti A."/>
            <person name="Pham P."/>
            <person name="Ruth R."/>
            <person name="San Lucas F."/>
            <person name="Warren J."/>
            <person name="Zhang J."/>
            <person name="Zhao Z."/>
            <person name="Zhou C."/>
            <person name="Zhu D."/>
            <person name="Lee S."/>
            <person name="Bess C."/>
            <person name="Blankenburg K."/>
            <person name="Forbes L."/>
            <person name="Fu Q."/>
            <person name="Gubbala S."/>
            <person name="Hirani K."/>
            <person name="Jayaseelan J.C."/>
            <person name="Lara F."/>
            <person name="Munidasa M."/>
            <person name="Palculict T."/>
            <person name="Patil S."/>
            <person name="Pu L.-L."/>
            <person name="Saada N."/>
            <person name="Tang L."/>
            <person name="Weissenberger G."/>
            <person name="Zhu Y."/>
            <person name="Hemphill L."/>
            <person name="Shang Y."/>
            <person name="Youmans B."/>
            <person name="Ayvaz T."/>
            <person name="Ross M."/>
            <person name="Santibanez J."/>
            <person name="Aqrawi P."/>
            <person name="Gross S."/>
            <person name="Joshi V."/>
            <person name="Fowler G."/>
            <person name="Nazareth L."/>
            <person name="Reid J."/>
            <person name="Worley K."/>
            <person name="Petrosino J."/>
            <person name="Highlander S."/>
            <person name="Gibbs R."/>
        </authorList>
    </citation>
    <scope>NUCLEOTIDE SEQUENCE [LARGE SCALE GENOMIC DNA]</scope>
    <source>
        <strain evidence="1 2">ATCC 23330</strain>
    </source>
</reference>
<dbReference type="Proteomes" id="UP000004207">
    <property type="component" value="Unassembled WGS sequence"/>
</dbReference>
<sequence>MYNNLWIKKQPALFVPKSRFRQKLQAAFCTTAYNHSFSP</sequence>
<dbReference type="AlphaFoldDB" id="F5S9P6"/>
<keyword evidence="2" id="KW-1185">Reference proteome</keyword>
<accession>F5S9P6</accession>
<comment type="caution">
    <text evidence="1">The sequence shown here is derived from an EMBL/GenBank/DDBJ whole genome shotgun (WGS) entry which is preliminary data.</text>
</comment>
<protein>
    <submittedName>
        <fullName evidence="1">Uncharacterized protein</fullName>
    </submittedName>
</protein>
<evidence type="ECO:0000313" key="1">
    <source>
        <dbReference type="EMBL" id="EGK07005.1"/>
    </source>
</evidence>
<organism evidence="1 2">
    <name type="scientific">Kingella kingae ATCC 23330</name>
    <dbReference type="NCBI Taxonomy" id="887327"/>
    <lineage>
        <taxon>Bacteria</taxon>
        <taxon>Pseudomonadati</taxon>
        <taxon>Pseudomonadota</taxon>
        <taxon>Betaproteobacteria</taxon>
        <taxon>Neisseriales</taxon>
        <taxon>Neisseriaceae</taxon>
        <taxon>Kingella</taxon>
    </lineage>
</organism>
<name>F5S9P6_KINKI</name>
<evidence type="ECO:0000313" key="2">
    <source>
        <dbReference type="Proteomes" id="UP000004207"/>
    </source>
</evidence>
<dbReference type="EMBL" id="AFHS01000066">
    <property type="protein sequence ID" value="EGK07005.1"/>
    <property type="molecule type" value="Genomic_DNA"/>
</dbReference>